<proteinExistence type="predicted"/>
<protein>
    <recommendedName>
        <fullName evidence="4">Viral A-type inclusion protein</fullName>
    </recommendedName>
</protein>
<accession>X6LAS6</accession>
<comment type="caution">
    <text evidence="2">The sequence shown here is derived from an EMBL/GenBank/DDBJ whole genome shotgun (WGS) entry which is preliminary data.</text>
</comment>
<evidence type="ECO:0000313" key="3">
    <source>
        <dbReference type="Proteomes" id="UP000023152"/>
    </source>
</evidence>
<evidence type="ECO:0000256" key="1">
    <source>
        <dbReference type="SAM" id="Coils"/>
    </source>
</evidence>
<dbReference type="Proteomes" id="UP000023152">
    <property type="component" value="Unassembled WGS sequence"/>
</dbReference>
<feature type="non-terminal residue" evidence="2">
    <location>
        <position position="1"/>
    </location>
</feature>
<feature type="coiled-coil region" evidence="1">
    <location>
        <begin position="46"/>
        <end position="83"/>
    </location>
</feature>
<sequence>ETVTKYTVNAVEYEINIDCRKYKDSLGKLFTTLRGVAQQMQIKCNSGKIDKRLNDQKEELEKLKNVENKLDMQITKLNNIQRSFDNIREREWQTMVSQVEALKNDINQIVNSVQE</sequence>
<organism evidence="2 3">
    <name type="scientific">Reticulomyxa filosa</name>
    <dbReference type="NCBI Taxonomy" id="46433"/>
    <lineage>
        <taxon>Eukaryota</taxon>
        <taxon>Sar</taxon>
        <taxon>Rhizaria</taxon>
        <taxon>Retaria</taxon>
        <taxon>Foraminifera</taxon>
        <taxon>Monothalamids</taxon>
        <taxon>Reticulomyxidae</taxon>
        <taxon>Reticulomyxa</taxon>
    </lineage>
</organism>
<evidence type="ECO:0008006" key="4">
    <source>
        <dbReference type="Google" id="ProtNLM"/>
    </source>
</evidence>
<dbReference type="AlphaFoldDB" id="X6LAS6"/>
<name>X6LAS6_RETFI</name>
<keyword evidence="3" id="KW-1185">Reference proteome</keyword>
<keyword evidence="1" id="KW-0175">Coiled coil</keyword>
<gene>
    <name evidence="2" type="ORF">RFI_39702</name>
</gene>
<reference evidence="2 3" key="1">
    <citation type="journal article" date="2013" name="Curr. Biol.">
        <title>The Genome of the Foraminiferan Reticulomyxa filosa.</title>
        <authorList>
            <person name="Glockner G."/>
            <person name="Hulsmann N."/>
            <person name="Schleicher M."/>
            <person name="Noegel A.A."/>
            <person name="Eichinger L."/>
            <person name="Gallinger C."/>
            <person name="Pawlowski J."/>
            <person name="Sierra R."/>
            <person name="Euteneuer U."/>
            <person name="Pillet L."/>
            <person name="Moustafa A."/>
            <person name="Platzer M."/>
            <person name="Groth M."/>
            <person name="Szafranski K."/>
            <person name="Schliwa M."/>
        </authorList>
    </citation>
    <scope>NUCLEOTIDE SEQUENCE [LARGE SCALE GENOMIC DNA]</scope>
</reference>
<dbReference type="EMBL" id="ASPP01048504">
    <property type="protein sequence ID" value="ETN97824.1"/>
    <property type="molecule type" value="Genomic_DNA"/>
</dbReference>
<evidence type="ECO:0000313" key="2">
    <source>
        <dbReference type="EMBL" id="ETN97824.1"/>
    </source>
</evidence>